<dbReference type="SUPFAM" id="SSF55174">
    <property type="entry name" value="Alpha-L RNA-binding motif"/>
    <property type="match status" value="1"/>
</dbReference>
<dbReference type="InterPro" id="IPR036986">
    <property type="entry name" value="S4_RNA-bd_sf"/>
</dbReference>
<dbReference type="InterPro" id="IPR018496">
    <property type="entry name" value="PsdUridine_synth_RsuA/RluB_CS"/>
</dbReference>
<keyword evidence="3" id="KW-0694">RNA-binding</keyword>
<dbReference type="GO" id="GO:0000455">
    <property type="term" value="P:enzyme-directed rRNA pseudouridine synthesis"/>
    <property type="evidence" value="ECO:0007669"/>
    <property type="project" value="UniProtKB-ARBA"/>
</dbReference>
<proteinExistence type="inferred from homology"/>
<reference evidence="6" key="1">
    <citation type="submission" date="2023-05" db="EMBL/GenBank/DDBJ databases">
        <title>Mycoplasma phocimorsus sp. nov., isolated from Scandinavian patients with seal finger or septic arthritis after contact with seals.</title>
        <authorList>
            <person name="Skafte-Holm A."/>
            <person name="Pedersen T.R."/>
            <person name="Froelund M."/>
            <person name="Stegger M."/>
            <person name="Qvortrup K."/>
            <person name="Michaels D.L."/>
            <person name="Brown D.R."/>
            <person name="Jensen J.S."/>
        </authorList>
    </citation>
    <scope>NUCLEOTIDE SEQUENCE</scope>
    <source>
        <strain evidence="6">M5725</strain>
    </source>
</reference>
<dbReference type="PANTHER" id="PTHR47683">
    <property type="entry name" value="PSEUDOURIDINE SYNTHASE FAMILY PROTEIN-RELATED"/>
    <property type="match status" value="1"/>
</dbReference>
<dbReference type="Gene3D" id="3.30.70.580">
    <property type="entry name" value="Pseudouridine synthase I, catalytic domain, N-terminal subdomain"/>
    <property type="match status" value="1"/>
</dbReference>
<dbReference type="Pfam" id="PF00849">
    <property type="entry name" value="PseudoU_synth_2"/>
    <property type="match status" value="1"/>
</dbReference>
<dbReference type="Pfam" id="PF01479">
    <property type="entry name" value="S4"/>
    <property type="match status" value="1"/>
</dbReference>
<dbReference type="FunFam" id="3.10.290.10:FF:000003">
    <property type="entry name" value="Pseudouridine synthase"/>
    <property type="match status" value="1"/>
</dbReference>
<dbReference type="SMART" id="SM00363">
    <property type="entry name" value="S4"/>
    <property type="match status" value="1"/>
</dbReference>
<dbReference type="GO" id="GO:0120159">
    <property type="term" value="F:rRNA pseudouridine synthase activity"/>
    <property type="evidence" value="ECO:0007669"/>
    <property type="project" value="UniProtKB-ARBA"/>
</dbReference>
<dbReference type="CDD" id="cd00165">
    <property type="entry name" value="S4"/>
    <property type="match status" value="1"/>
</dbReference>
<accession>A0AAJ1UVY3</accession>
<dbReference type="PANTHER" id="PTHR47683:SF2">
    <property type="entry name" value="RNA-BINDING S4 DOMAIN-CONTAINING PROTEIN"/>
    <property type="match status" value="1"/>
</dbReference>
<evidence type="ECO:0000259" key="5">
    <source>
        <dbReference type="SMART" id="SM00363"/>
    </source>
</evidence>
<protein>
    <recommendedName>
        <fullName evidence="4">Pseudouridine synthase</fullName>
        <ecNumber evidence="4">5.4.99.-</ecNumber>
    </recommendedName>
</protein>
<dbReference type="SUPFAM" id="SSF55120">
    <property type="entry name" value="Pseudouridine synthase"/>
    <property type="match status" value="1"/>
</dbReference>
<organism evidence="6 7">
    <name type="scientific">Mycoplasma phocimorsus</name>
    <dbReference type="NCBI Taxonomy" id="3045839"/>
    <lineage>
        <taxon>Bacteria</taxon>
        <taxon>Bacillati</taxon>
        <taxon>Mycoplasmatota</taxon>
        <taxon>Mollicutes</taxon>
        <taxon>Mycoplasmataceae</taxon>
        <taxon>Mycoplasma</taxon>
    </lineage>
</organism>
<comment type="similarity">
    <text evidence="1 4">Belongs to the pseudouridine synthase RsuA family.</text>
</comment>
<feature type="domain" description="RNA-binding S4" evidence="5">
    <location>
        <begin position="7"/>
        <end position="67"/>
    </location>
</feature>
<dbReference type="RefSeq" id="WP_283823587.1">
    <property type="nucleotide sequence ID" value="NZ_JASDAY010000016.1"/>
</dbReference>
<evidence type="ECO:0000256" key="4">
    <source>
        <dbReference type="RuleBase" id="RU003887"/>
    </source>
</evidence>
<dbReference type="PROSITE" id="PS01149">
    <property type="entry name" value="PSI_RSU"/>
    <property type="match status" value="1"/>
</dbReference>
<evidence type="ECO:0000256" key="3">
    <source>
        <dbReference type="PROSITE-ProRule" id="PRU00182"/>
    </source>
</evidence>
<dbReference type="InterPro" id="IPR042092">
    <property type="entry name" value="PsdUridine_s_RsuA/RluB/E/F_cat"/>
</dbReference>
<sequence>MKNECNIRIQKLIAQSGICSRRKAEKLIEQNKVKINDKVAKLGDKCNENDIILIDNKQINIEKKEYYLLNKPKGYVCSSNDKHHQNLVVDLIPSSKRIYTVGRLDKDTTGAIIITNDGNLTHLLSHPSFKIEREYNVEIDKPLSAIELKEINKNFFINEKMSYHKITHLIDKFYKITLHQGSYHHVKLIFEKFNKKVINLHRRSYSFLNVDKMNIGEYRIIKPFEIKKLKYSRYN</sequence>
<name>A0AAJ1UVY3_9MOLU</name>
<evidence type="ECO:0000313" key="6">
    <source>
        <dbReference type="EMBL" id="MDJ1646019.1"/>
    </source>
</evidence>
<dbReference type="Gene3D" id="3.30.70.1560">
    <property type="entry name" value="Alpha-L RNA-binding motif"/>
    <property type="match status" value="1"/>
</dbReference>
<evidence type="ECO:0000313" key="7">
    <source>
        <dbReference type="Proteomes" id="UP001224428"/>
    </source>
</evidence>
<dbReference type="InterPro" id="IPR002942">
    <property type="entry name" value="S4_RNA-bd"/>
</dbReference>
<evidence type="ECO:0000256" key="1">
    <source>
        <dbReference type="ARBA" id="ARBA00008348"/>
    </source>
</evidence>
<dbReference type="InterPro" id="IPR050343">
    <property type="entry name" value="RsuA_PseudoU_synthase"/>
</dbReference>
<gene>
    <name evidence="6" type="ORF">QLQ80_02940</name>
</gene>
<dbReference type="GO" id="GO:0003723">
    <property type="term" value="F:RNA binding"/>
    <property type="evidence" value="ECO:0007669"/>
    <property type="project" value="UniProtKB-KW"/>
</dbReference>
<dbReference type="EC" id="5.4.99.-" evidence="4"/>
<dbReference type="AlphaFoldDB" id="A0AAJ1UVY3"/>
<dbReference type="InterPro" id="IPR020103">
    <property type="entry name" value="PsdUridine_synth_cat_dom_sf"/>
</dbReference>
<dbReference type="EMBL" id="JASDDP010000024">
    <property type="protein sequence ID" value="MDJ1646019.1"/>
    <property type="molecule type" value="Genomic_DNA"/>
</dbReference>
<dbReference type="Gene3D" id="3.10.290.10">
    <property type="entry name" value="RNA-binding S4 domain"/>
    <property type="match status" value="1"/>
</dbReference>
<dbReference type="InterPro" id="IPR000748">
    <property type="entry name" value="PsdUridine_synth_RsuA/RluB/E/F"/>
</dbReference>
<dbReference type="NCBIfam" id="TIGR00093">
    <property type="entry name" value="pseudouridine synthase"/>
    <property type="match status" value="1"/>
</dbReference>
<evidence type="ECO:0000256" key="2">
    <source>
        <dbReference type="ARBA" id="ARBA00023235"/>
    </source>
</evidence>
<dbReference type="Proteomes" id="UP001224428">
    <property type="component" value="Unassembled WGS sequence"/>
</dbReference>
<comment type="caution">
    <text evidence="6">The sequence shown here is derived from an EMBL/GenBank/DDBJ whole genome shotgun (WGS) entry which is preliminary data.</text>
</comment>
<dbReference type="InterPro" id="IPR006145">
    <property type="entry name" value="PsdUridine_synth_RsuA/RluA"/>
</dbReference>
<dbReference type="PROSITE" id="PS50889">
    <property type="entry name" value="S4"/>
    <property type="match status" value="1"/>
</dbReference>
<keyword evidence="2 4" id="KW-0413">Isomerase</keyword>
<keyword evidence="7" id="KW-1185">Reference proteome</keyword>
<dbReference type="InterPro" id="IPR020094">
    <property type="entry name" value="TruA/RsuA/RluB/E/F_N"/>
</dbReference>